<dbReference type="Proteomes" id="UP000609121">
    <property type="component" value="Unassembled WGS sequence"/>
</dbReference>
<dbReference type="SUPFAM" id="SSF48452">
    <property type="entry name" value="TPR-like"/>
    <property type="match status" value="1"/>
</dbReference>
<dbReference type="AlphaFoldDB" id="A0A8J7D104"/>
<organism evidence="2 3">
    <name type="scientific">Mangrovicoccus algicola</name>
    <dbReference type="NCBI Taxonomy" id="2771008"/>
    <lineage>
        <taxon>Bacteria</taxon>
        <taxon>Pseudomonadati</taxon>
        <taxon>Pseudomonadota</taxon>
        <taxon>Alphaproteobacteria</taxon>
        <taxon>Rhodobacterales</taxon>
        <taxon>Paracoccaceae</taxon>
        <taxon>Mangrovicoccus</taxon>
    </lineage>
</organism>
<accession>A0A8J7D104</accession>
<keyword evidence="3" id="KW-1185">Reference proteome</keyword>
<comment type="caution">
    <text evidence="2">The sequence shown here is derived from an EMBL/GenBank/DDBJ whole genome shotgun (WGS) entry which is preliminary data.</text>
</comment>
<evidence type="ECO:0000256" key="1">
    <source>
        <dbReference type="SAM" id="SignalP"/>
    </source>
</evidence>
<evidence type="ECO:0008006" key="4">
    <source>
        <dbReference type="Google" id="ProtNLM"/>
    </source>
</evidence>
<dbReference type="Gene3D" id="1.25.40.10">
    <property type="entry name" value="Tetratricopeptide repeat domain"/>
    <property type="match status" value="1"/>
</dbReference>
<gene>
    <name evidence="2" type="ORF">ICN82_18415</name>
</gene>
<evidence type="ECO:0000313" key="2">
    <source>
        <dbReference type="EMBL" id="MBE3640183.1"/>
    </source>
</evidence>
<protein>
    <recommendedName>
        <fullName evidence="4">Tetratricopeptide repeat protein</fullName>
    </recommendedName>
</protein>
<sequence length="179" mass="18875">MFRTLPLAALILAAPIAVLAAGSDMTTPPVSTETTRTCTDGMVWSDRKGACIAPQSGALDDDVLYGAVREFAYAGQYGDAAAALDAMSDQHDDRVLTYRGFIARKSGDVAGGMQWYRAALSANPDNLLVRSYMGQGLVESGDPAGARDQLAEIRLRGGAGSWAELALARAIRTGHGFSY</sequence>
<reference evidence="2" key="1">
    <citation type="submission" date="2020-09" db="EMBL/GenBank/DDBJ databases">
        <title>A novel bacterium of genus Mangrovicoccus, isolated from South China Sea.</title>
        <authorList>
            <person name="Huang H."/>
            <person name="Mo K."/>
            <person name="Hu Y."/>
        </authorList>
    </citation>
    <scope>NUCLEOTIDE SEQUENCE</scope>
    <source>
        <strain evidence="2">HB182678</strain>
    </source>
</reference>
<keyword evidence="1" id="KW-0732">Signal</keyword>
<dbReference type="InterPro" id="IPR011990">
    <property type="entry name" value="TPR-like_helical_dom_sf"/>
</dbReference>
<name>A0A8J7D104_9RHOB</name>
<dbReference type="EMBL" id="JACVXA010000076">
    <property type="protein sequence ID" value="MBE3640183.1"/>
    <property type="molecule type" value="Genomic_DNA"/>
</dbReference>
<dbReference type="RefSeq" id="WP_193185872.1">
    <property type="nucleotide sequence ID" value="NZ_JACVXA010000076.1"/>
</dbReference>
<evidence type="ECO:0000313" key="3">
    <source>
        <dbReference type="Proteomes" id="UP000609121"/>
    </source>
</evidence>
<proteinExistence type="predicted"/>
<feature type="signal peptide" evidence="1">
    <location>
        <begin position="1"/>
        <end position="20"/>
    </location>
</feature>
<feature type="chain" id="PRO_5035319829" description="Tetratricopeptide repeat protein" evidence="1">
    <location>
        <begin position="21"/>
        <end position="179"/>
    </location>
</feature>